<comment type="caution">
    <text evidence="6">The sequence shown here is derived from an EMBL/GenBank/DDBJ whole genome shotgun (WGS) entry which is preliminary data.</text>
</comment>
<dbReference type="EMBL" id="SLWS01000004">
    <property type="protein sequence ID" value="TCO59519.1"/>
    <property type="molecule type" value="Genomic_DNA"/>
</dbReference>
<name>A0A4R2JRN4_9PSEU</name>
<keyword evidence="1" id="KW-0805">Transcription regulation</keyword>
<evidence type="ECO:0000256" key="1">
    <source>
        <dbReference type="ARBA" id="ARBA00023015"/>
    </source>
</evidence>
<dbReference type="SUPFAM" id="SSF46689">
    <property type="entry name" value="Homeodomain-like"/>
    <property type="match status" value="1"/>
</dbReference>
<dbReference type="SUPFAM" id="SSF48498">
    <property type="entry name" value="Tetracyclin repressor-like, C-terminal domain"/>
    <property type="match status" value="1"/>
</dbReference>
<organism evidence="6 7">
    <name type="scientific">Actinocrispum wychmicini</name>
    <dbReference type="NCBI Taxonomy" id="1213861"/>
    <lineage>
        <taxon>Bacteria</taxon>
        <taxon>Bacillati</taxon>
        <taxon>Actinomycetota</taxon>
        <taxon>Actinomycetes</taxon>
        <taxon>Pseudonocardiales</taxon>
        <taxon>Pseudonocardiaceae</taxon>
        <taxon>Actinocrispum</taxon>
    </lineage>
</organism>
<dbReference type="InterPro" id="IPR001647">
    <property type="entry name" value="HTH_TetR"/>
</dbReference>
<dbReference type="PANTHER" id="PTHR30055:SF239">
    <property type="entry name" value="TRANSCRIPTIONAL REGULATORY PROTEIN"/>
    <property type="match status" value="1"/>
</dbReference>
<dbReference type="GO" id="GO:0000976">
    <property type="term" value="F:transcription cis-regulatory region binding"/>
    <property type="evidence" value="ECO:0007669"/>
    <property type="project" value="TreeGrafter"/>
</dbReference>
<dbReference type="InterPro" id="IPR050109">
    <property type="entry name" value="HTH-type_TetR-like_transc_reg"/>
</dbReference>
<evidence type="ECO:0000256" key="2">
    <source>
        <dbReference type="ARBA" id="ARBA00023125"/>
    </source>
</evidence>
<dbReference type="PROSITE" id="PS50977">
    <property type="entry name" value="HTH_TETR_2"/>
    <property type="match status" value="1"/>
</dbReference>
<dbReference type="GO" id="GO:0003700">
    <property type="term" value="F:DNA-binding transcription factor activity"/>
    <property type="evidence" value="ECO:0007669"/>
    <property type="project" value="TreeGrafter"/>
</dbReference>
<evidence type="ECO:0000256" key="3">
    <source>
        <dbReference type="ARBA" id="ARBA00023163"/>
    </source>
</evidence>
<dbReference type="PANTHER" id="PTHR30055">
    <property type="entry name" value="HTH-TYPE TRANSCRIPTIONAL REGULATOR RUTR"/>
    <property type="match status" value="1"/>
</dbReference>
<sequence>MARLRNPKGQGRRLRDEIIVTGQRLLAAAVDERQFTVRAVADAVGVTMPSVYMHFPTRAALLSAITERGFGMFDHHLTESIARVQEPAERIRGLGRAYLEFAATHPGLYRVVFSIGPAKLGAGDERASFVALVDAAAACVPEIDARDAAIWLWSVVHGLANLRLTKPDFDWPATGPLIDEALNNLCVG</sequence>
<feature type="domain" description="HTH tetR-type" evidence="5">
    <location>
        <begin position="12"/>
        <end position="73"/>
    </location>
</feature>
<accession>A0A4R2JRN4</accession>
<gene>
    <name evidence="6" type="ORF">EV192_104361</name>
</gene>
<keyword evidence="2 4" id="KW-0238">DNA-binding</keyword>
<dbReference type="Pfam" id="PF13305">
    <property type="entry name" value="TetR_C_33"/>
    <property type="match status" value="1"/>
</dbReference>
<reference evidence="6 7" key="1">
    <citation type="submission" date="2019-03" db="EMBL/GenBank/DDBJ databases">
        <title>Genomic Encyclopedia of Type Strains, Phase IV (KMG-IV): sequencing the most valuable type-strain genomes for metagenomic binning, comparative biology and taxonomic classification.</title>
        <authorList>
            <person name="Goeker M."/>
        </authorList>
    </citation>
    <scope>NUCLEOTIDE SEQUENCE [LARGE SCALE GENOMIC DNA]</scope>
    <source>
        <strain evidence="6 7">DSM 45934</strain>
    </source>
</reference>
<keyword evidence="3" id="KW-0804">Transcription</keyword>
<feature type="DNA-binding region" description="H-T-H motif" evidence="4">
    <location>
        <begin position="36"/>
        <end position="55"/>
    </location>
</feature>
<dbReference type="InterPro" id="IPR025996">
    <property type="entry name" value="MT1864/Rv1816-like_C"/>
</dbReference>
<dbReference type="InterPro" id="IPR036271">
    <property type="entry name" value="Tet_transcr_reg_TetR-rel_C_sf"/>
</dbReference>
<evidence type="ECO:0000256" key="4">
    <source>
        <dbReference type="PROSITE-ProRule" id="PRU00335"/>
    </source>
</evidence>
<evidence type="ECO:0000259" key="5">
    <source>
        <dbReference type="PROSITE" id="PS50977"/>
    </source>
</evidence>
<keyword evidence="7" id="KW-1185">Reference proteome</keyword>
<dbReference type="Proteomes" id="UP000295680">
    <property type="component" value="Unassembled WGS sequence"/>
</dbReference>
<dbReference type="RefSeq" id="WP_132117478.1">
    <property type="nucleotide sequence ID" value="NZ_SLWS01000004.1"/>
</dbReference>
<dbReference type="Gene3D" id="1.10.357.10">
    <property type="entry name" value="Tetracycline Repressor, domain 2"/>
    <property type="match status" value="1"/>
</dbReference>
<dbReference type="AlphaFoldDB" id="A0A4R2JRN4"/>
<dbReference type="Pfam" id="PF00440">
    <property type="entry name" value="TetR_N"/>
    <property type="match status" value="1"/>
</dbReference>
<evidence type="ECO:0000313" key="7">
    <source>
        <dbReference type="Proteomes" id="UP000295680"/>
    </source>
</evidence>
<dbReference type="OrthoDB" id="8222629at2"/>
<protein>
    <submittedName>
        <fullName evidence="6">TetR family transcriptional regulator</fullName>
    </submittedName>
</protein>
<proteinExistence type="predicted"/>
<evidence type="ECO:0000313" key="6">
    <source>
        <dbReference type="EMBL" id="TCO59519.1"/>
    </source>
</evidence>
<dbReference type="InterPro" id="IPR009057">
    <property type="entry name" value="Homeodomain-like_sf"/>
</dbReference>